<proteinExistence type="inferred from homology"/>
<reference evidence="3" key="1">
    <citation type="journal article" date="2014" name="Front. Microbiol.">
        <title>High frequency of phylogenetically diverse reductive dehalogenase-homologous genes in deep subseafloor sedimentary metagenomes.</title>
        <authorList>
            <person name="Kawai M."/>
            <person name="Futagami T."/>
            <person name="Toyoda A."/>
            <person name="Takaki Y."/>
            <person name="Nishi S."/>
            <person name="Hori S."/>
            <person name="Arai W."/>
            <person name="Tsubouchi T."/>
            <person name="Morono Y."/>
            <person name="Uchiyama I."/>
            <person name="Ito T."/>
            <person name="Fujiyama A."/>
            <person name="Inagaki F."/>
            <person name="Takami H."/>
        </authorList>
    </citation>
    <scope>NUCLEOTIDE SEQUENCE</scope>
    <source>
        <strain evidence="3">Expedition CK06-06</strain>
    </source>
</reference>
<organism evidence="3">
    <name type="scientific">marine sediment metagenome</name>
    <dbReference type="NCBI Taxonomy" id="412755"/>
    <lineage>
        <taxon>unclassified sequences</taxon>
        <taxon>metagenomes</taxon>
        <taxon>ecological metagenomes</taxon>
    </lineage>
</organism>
<dbReference type="InterPro" id="IPR001608">
    <property type="entry name" value="Ala_racemase_N"/>
</dbReference>
<dbReference type="PANTHER" id="PTHR10146">
    <property type="entry name" value="PROLINE SYNTHETASE CO-TRANSCRIBED BACTERIAL HOMOLOG PROTEIN"/>
    <property type="match status" value="1"/>
</dbReference>
<dbReference type="EMBL" id="BARU01026061">
    <property type="protein sequence ID" value="GAH73700.1"/>
    <property type="molecule type" value="Genomic_DNA"/>
</dbReference>
<dbReference type="GO" id="GO:0030170">
    <property type="term" value="F:pyridoxal phosphate binding"/>
    <property type="evidence" value="ECO:0007669"/>
    <property type="project" value="InterPro"/>
</dbReference>
<accession>X1IWR5</accession>
<dbReference type="Pfam" id="PF01168">
    <property type="entry name" value="Ala_racemase_N"/>
    <property type="match status" value="1"/>
</dbReference>
<dbReference type="InterPro" id="IPR029066">
    <property type="entry name" value="PLP-binding_barrel"/>
</dbReference>
<keyword evidence="1" id="KW-0663">Pyridoxal phosphate</keyword>
<comment type="caution">
    <text evidence="3">The sequence shown here is derived from an EMBL/GenBank/DDBJ whole genome shotgun (WGS) entry which is preliminary data.</text>
</comment>
<dbReference type="InterPro" id="IPR011078">
    <property type="entry name" value="PyrdxlP_homeostasis"/>
</dbReference>
<name>X1IWR5_9ZZZZ</name>
<dbReference type="NCBIfam" id="TIGR00044">
    <property type="entry name" value="YggS family pyridoxal phosphate-dependent enzyme"/>
    <property type="match status" value="1"/>
</dbReference>
<dbReference type="Gene3D" id="3.20.20.10">
    <property type="entry name" value="Alanine racemase"/>
    <property type="match status" value="1"/>
</dbReference>
<dbReference type="FunFam" id="3.20.20.10:FF:000018">
    <property type="entry name" value="Pyridoxal phosphate homeostasis protein"/>
    <property type="match status" value="1"/>
</dbReference>
<dbReference type="HAMAP" id="MF_02087">
    <property type="entry name" value="PLP_homeostasis"/>
    <property type="match status" value="1"/>
</dbReference>
<dbReference type="SUPFAM" id="SSF51419">
    <property type="entry name" value="PLP-binding barrel"/>
    <property type="match status" value="1"/>
</dbReference>
<evidence type="ECO:0000256" key="1">
    <source>
        <dbReference type="ARBA" id="ARBA00022898"/>
    </source>
</evidence>
<dbReference type="PANTHER" id="PTHR10146:SF14">
    <property type="entry name" value="PYRIDOXAL PHOSPHATE HOMEOSTASIS PROTEIN"/>
    <property type="match status" value="1"/>
</dbReference>
<protein>
    <recommendedName>
        <fullName evidence="2">Alanine racemase N-terminal domain-containing protein</fullName>
    </recommendedName>
</protein>
<evidence type="ECO:0000313" key="3">
    <source>
        <dbReference type="EMBL" id="GAH73700.1"/>
    </source>
</evidence>
<dbReference type="AlphaFoldDB" id="X1IWR5"/>
<evidence type="ECO:0000259" key="2">
    <source>
        <dbReference type="Pfam" id="PF01168"/>
    </source>
</evidence>
<gene>
    <name evidence="3" type="ORF">S03H2_41912</name>
</gene>
<feature type="domain" description="Alanine racemase N-terminal" evidence="2">
    <location>
        <begin position="2"/>
        <end position="216"/>
    </location>
</feature>
<dbReference type="PIRSF" id="PIRSF004848">
    <property type="entry name" value="YBL036c_PLPDEIII"/>
    <property type="match status" value="1"/>
</dbReference>
<dbReference type="CDD" id="cd00635">
    <property type="entry name" value="PLPDE_III_YBL036c_like"/>
    <property type="match status" value="1"/>
</dbReference>
<sequence length="227" mass="25433">MIKQNVDRILSELPGGVQLVAAVKARAPQEILEAVESGVKILGENYVQKAERAYEIVGSKAEWHFIGHLQKNKVKKAVKLFDMIETVDSLELAREIDKRCAQIGKVMPVLVEVNSGREEQKSGVFPEETEQLVREISGLPNIRVMGLMTMGPRFGNPEDSRPYFMETKKIFERIKKLSLPDIQMRYLSMGMTNSYKIALDEGANMVRIGSKIFGERDYGATAKAPSS</sequence>